<protein>
    <submittedName>
        <fullName evidence="3">Universal stress protein</fullName>
    </submittedName>
</protein>
<dbReference type="Pfam" id="PF00582">
    <property type="entry name" value="Usp"/>
    <property type="match status" value="2"/>
</dbReference>
<sequence>MINDLLVARDFSTSSDRALHAAFAWARPIGSTVHLLAIQVTNDNPFEPAEQRSGPLERLREQLKDRTHSDMAQSGYDPGSVSVKHEVQRGEAAGPAIVRYAERAEIDLIMMGTTGRRGVRRAMLGSVAEEVVRTAPCPVCTVRATAESKPPTVPERVVIPIDFSEPSRQALAYGLQLAERVEAEAVVVHAIEEPSAPLVYGIEVGETTQSASSESLKRRVYRALGEWIEQATVDLNNPPSVDMKVHSGGPASVICEAAPAPHDLVVMATEGRTGMERMVLGSVAESVLRKAVGPVITARSFANVL</sequence>
<evidence type="ECO:0000313" key="3">
    <source>
        <dbReference type="EMBL" id="PEN08670.1"/>
    </source>
</evidence>
<reference evidence="3 4" key="1">
    <citation type="submission" date="2017-10" db="EMBL/GenBank/DDBJ databases">
        <title>Draft genome of Longimonas halophila.</title>
        <authorList>
            <person name="Goh K.M."/>
            <person name="Shamsir M.S."/>
            <person name="Lim S.W."/>
        </authorList>
    </citation>
    <scope>NUCLEOTIDE SEQUENCE [LARGE SCALE GENOMIC DNA]</scope>
    <source>
        <strain evidence="3 4">KCTC 42399</strain>
    </source>
</reference>
<evidence type="ECO:0000256" key="1">
    <source>
        <dbReference type="ARBA" id="ARBA00008791"/>
    </source>
</evidence>
<evidence type="ECO:0000313" key="4">
    <source>
        <dbReference type="Proteomes" id="UP000221024"/>
    </source>
</evidence>
<dbReference type="InterPro" id="IPR006016">
    <property type="entry name" value="UspA"/>
</dbReference>
<keyword evidence="4" id="KW-1185">Reference proteome</keyword>
<evidence type="ECO:0000259" key="2">
    <source>
        <dbReference type="Pfam" id="PF00582"/>
    </source>
</evidence>
<dbReference type="PRINTS" id="PR01438">
    <property type="entry name" value="UNVRSLSTRESS"/>
</dbReference>
<comment type="similarity">
    <text evidence="1">Belongs to the universal stress protein A family.</text>
</comment>
<dbReference type="Gene3D" id="3.40.50.620">
    <property type="entry name" value="HUPs"/>
    <property type="match status" value="2"/>
</dbReference>
<organism evidence="3 4">
    <name type="scientific">Longimonas halophila</name>
    <dbReference type="NCBI Taxonomy" id="1469170"/>
    <lineage>
        <taxon>Bacteria</taxon>
        <taxon>Pseudomonadati</taxon>
        <taxon>Rhodothermota</taxon>
        <taxon>Rhodothermia</taxon>
        <taxon>Rhodothermales</taxon>
        <taxon>Salisaetaceae</taxon>
        <taxon>Longimonas</taxon>
    </lineage>
</organism>
<gene>
    <name evidence="3" type="ORF">CRI93_02615</name>
</gene>
<comment type="caution">
    <text evidence="3">The sequence shown here is derived from an EMBL/GenBank/DDBJ whole genome shotgun (WGS) entry which is preliminary data.</text>
</comment>
<dbReference type="Proteomes" id="UP000221024">
    <property type="component" value="Unassembled WGS sequence"/>
</dbReference>
<dbReference type="PANTHER" id="PTHR46268:SF6">
    <property type="entry name" value="UNIVERSAL STRESS PROTEIN UP12"/>
    <property type="match status" value="1"/>
</dbReference>
<dbReference type="RefSeq" id="WP_098061066.1">
    <property type="nucleotide sequence ID" value="NZ_PDEP01000002.1"/>
</dbReference>
<dbReference type="OrthoDB" id="1522603at2"/>
<dbReference type="PANTHER" id="PTHR46268">
    <property type="entry name" value="STRESS RESPONSE PROTEIN NHAX"/>
    <property type="match status" value="1"/>
</dbReference>
<dbReference type="InterPro" id="IPR006015">
    <property type="entry name" value="Universal_stress_UspA"/>
</dbReference>
<dbReference type="AlphaFoldDB" id="A0A2H3NNY8"/>
<name>A0A2H3NNY8_9BACT</name>
<accession>A0A2H3NNY8</accession>
<dbReference type="CDD" id="cd00293">
    <property type="entry name" value="USP-like"/>
    <property type="match status" value="2"/>
</dbReference>
<dbReference type="SUPFAM" id="SSF52402">
    <property type="entry name" value="Adenine nucleotide alpha hydrolases-like"/>
    <property type="match status" value="2"/>
</dbReference>
<proteinExistence type="inferred from homology"/>
<feature type="domain" description="UspA" evidence="2">
    <location>
        <begin position="1"/>
        <end position="143"/>
    </location>
</feature>
<feature type="domain" description="UspA" evidence="2">
    <location>
        <begin position="155"/>
        <end position="297"/>
    </location>
</feature>
<dbReference type="EMBL" id="PDEP01000002">
    <property type="protein sequence ID" value="PEN08670.1"/>
    <property type="molecule type" value="Genomic_DNA"/>
</dbReference>
<dbReference type="InterPro" id="IPR014729">
    <property type="entry name" value="Rossmann-like_a/b/a_fold"/>
</dbReference>